<organism evidence="2 3">
    <name type="scientific">Actinomadura violacea</name>
    <dbReference type="NCBI Taxonomy" id="2819934"/>
    <lineage>
        <taxon>Bacteria</taxon>
        <taxon>Bacillati</taxon>
        <taxon>Actinomycetota</taxon>
        <taxon>Actinomycetes</taxon>
        <taxon>Streptosporangiales</taxon>
        <taxon>Thermomonosporaceae</taxon>
        <taxon>Actinomadura</taxon>
    </lineage>
</organism>
<gene>
    <name evidence="2" type="ORF">J4709_28860</name>
</gene>
<dbReference type="EMBL" id="JAGEPF010000018">
    <property type="protein sequence ID" value="MBO2461585.1"/>
    <property type="molecule type" value="Genomic_DNA"/>
</dbReference>
<sequence>MFDRVMSQVELAELLGVGEERVSRTLSKARKEGRPLPERGTHPQTGRPGWGVASFVSWWRAQEGRRVERPATPLRRPELLEYARRGFDVQDVAEAREMDTRNVRRAAEREGVELADRWKRRRERCQAMAAQGLGAAEIAAKTGIPYSTVRRYLRQWRAGSADVAAGEPPRSVP</sequence>
<proteinExistence type="predicted"/>
<dbReference type="Pfam" id="PF13384">
    <property type="entry name" value="HTH_23"/>
    <property type="match status" value="1"/>
</dbReference>
<evidence type="ECO:0000313" key="2">
    <source>
        <dbReference type="EMBL" id="MBO2461585.1"/>
    </source>
</evidence>
<dbReference type="Proteomes" id="UP000680206">
    <property type="component" value="Unassembled WGS sequence"/>
</dbReference>
<dbReference type="RefSeq" id="WP_208244941.1">
    <property type="nucleotide sequence ID" value="NZ_JAGEPF010000018.1"/>
</dbReference>
<evidence type="ECO:0000313" key="3">
    <source>
        <dbReference type="Proteomes" id="UP000680206"/>
    </source>
</evidence>
<reference evidence="2 3" key="1">
    <citation type="submission" date="2021-03" db="EMBL/GenBank/DDBJ databases">
        <title>Actinomadura violae sp. nov., isolated from lichen in Thailand.</title>
        <authorList>
            <person name="Kanchanasin P."/>
            <person name="Saeng-In P."/>
            <person name="Phongsopitanun W."/>
            <person name="Yuki M."/>
            <person name="Kudo T."/>
            <person name="Ohkuma M."/>
            <person name="Tanasupawat S."/>
        </authorList>
    </citation>
    <scope>NUCLEOTIDE SEQUENCE [LARGE SCALE GENOMIC DNA]</scope>
    <source>
        <strain evidence="2 3">LCR2-06</strain>
    </source>
</reference>
<protein>
    <submittedName>
        <fullName evidence="2">Helix-turn-helix domain-containing protein</fullName>
    </submittedName>
</protein>
<evidence type="ECO:0000256" key="1">
    <source>
        <dbReference type="SAM" id="MobiDB-lite"/>
    </source>
</evidence>
<keyword evidence="3" id="KW-1185">Reference proteome</keyword>
<name>A0ABS3RXU7_9ACTN</name>
<feature type="region of interest" description="Disordered" evidence="1">
    <location>
        <begin position="22"/>
        <end position="49"/>
    </location>
</feature>
<accession>A0ABS3RXU7</accession>
<comment type="caution">
    <text evidence="2">The sequence shown here is derived from an EMBL/GenBank/DDBJ whole genome shotgun (WGS) entry which is preliminary data.</text>
</comment>
<feature type="compositionally biased region" description="Basic and acidic residues" evidence="1">
    <location>
        <begin position="22"/>
        <end position="41"/>
    </location>
</feature>